<dbReference type="PANTHER" id="PTHR30287">
    <property type="entry name" value="MEMBRANE COMPONENT OF PREDICTED ABC SUPERFAMILY METABOLITE UPTAKE TRANSPORTER"/>
    <property type="match status" value="1"/>
</dbReference>
<evidence type="ECO:0000259" key="8">
    <source>
        <dbReference type="Pfam" id="PF02687"/>
    </source>
</evidence>
<sequence>MSRTFIKNLLRDIKKTLSRFLSIVIIITVGVAIYDGVRATSPDLKMSGDHYFKESNFMDFKVISTLGLTEDDLWEIRKLDGITAAEGSYSLDAVVEKDKKAMVVNINSLPDERGINRLKIVRGRRPEKNDEAVVEERFFAEYGFMLGDTIVLESGDEKAEIDGLKNNEYKIVGTADSPLYISAQRQHSSVGNGSVRGFIYIMPEAFDMDVYTEIYVRIQGEESDRSLVSREHYMKAAEGIKKALEALGPIRNEIRYAEVLKAATDKIEEAEQELKKSRKEAEDKFAEGYRELEAAKAELEKGKDELKRNEILFNEEMEKGEKRIKDGENAISAAEKEIALRTGEIEKGKQEIAEAKKLLEENEDKLNLEKWQAAENISAAISEKVQEAETLLALEPENPEYISQYHYLKNIYENGIKDKDFDSIYASLKKSGAMDLLKPYLDMEALKLSFDEASAQVKAGRDQLSIQEKMLKDGEAELEAGKTELENNRKSIAEAKAQLDKAREEGLARIEDGRKELEKAEKEINENTAKLKAEEEKANNEFRKAESDIKENREKLKSIKKPEWYVLERSDNIGYESYFQDSERIDNIGKVFPLIFFLVAALVSLTTMTRMVQENRTEIGIFNALGYSKAAIVGHYMIYSLSASLTGSIIGTVIGFNLFPSILMNAYGLLYVVPDRIMAFDWRLALQAALIAILFITAASIGATLEELRETPASLLRPKAPKPGKKIWLERITPLWKRIGFTGKVTARNIFRYKQRLFMTVTGIAACTGLMVTGFGLREGIVGAIEKQFNDIFRYDMQVVLTKEIKDDEINKLKDAVMEDSNIRAVLFTSYGSTSVSTAGSGNGDVYVVIPEEKAALNDYISLSMKGEDLVLDDEGAILTRKLATVLDKKVGDTFKLTLNEKTVEVKVSAITEHYLQHYIYMSRDYYERITGDKVLYNSFYGLIYDSGEEAENATLSSLKSIDGIGAVSFKGNVQIEAGKSMESIDSVVFILIISAGILAFVVIYNLTNININERRRELATIKLLGFYDKELAMYIYRENIILTIIGCLLGIPLGKLLTNFVIVTAETNIMMFMRTIDAVYFLYSIALTIAFSVIVNLVMYGKFDKIDMIESLKSAE</sequence>
<feature type="transmembrane region" description="Helical" evidence="7">
    <location>
        <begin position="591"/>
        <end position="608"/>
    </location>
</feature>
<organism evidence="9 10">
    <name type="scientific">Clostridium thermosuccinogenes</name>
    <dbReference type="NCBI Taxonomy" id="84032"/>
    <lineage>
        <taxon>Bacteria</taxon>
        <taxon>Bacillati</taxon>
        <taxon>Bacillota</taxon>
        <taxon>Clostridia</taxon>
        <taxon>Eubacteriales</taxon>
        <taxon>Clostridiaceae</taxon>
        <taxon>Clostridium</taxon>
    </lineage>
</organism>
<feature type="transmembrane region" description="Helical" evidence="7">
    <location>
        <begin position="988"/>
        <end position="1007"/>
    </location>
</feature>
<feature type="transmembrane region" description="Helical" evidence="7">
    <location>
        <begin position="684"/>
        <end position="705"/>
    </location>
</feature>
<keyword evidence="5 7" id="KW-0472">Membrane</keyword>
<feature type="transmembrane region" description="Helical" evidence="7">
    <location>
        <begin position="1040"/>
        <end position="1059"/>
    </location>
</feature>
<dbReference type="KEGG" id="cthd:CDO33_20020"/>
<evidence type="ECO:0000256" key="2">
    <source>
        <dbReference type="ARBA" id="ARBA00022475"/>
    </source>
</evidence>
<feature type="transmembrane region" description="Helical" evidence="7">
    <location>
        <begin position="645"/>
        <end position="672"/>
    </location>
</feature>
<evidence type="ECO:0000256" key="1">
    <source>
        <dbReference type="ARBA" id="ARBA00004651"/>
    </source>
</evidence>
<evidence type="ECO:0000256" key="7">
    <source>
        <dbReference type="SAM" id="Phobius"/>
    </source>
</evidence>
<protein>
    <recommendedName>
        <fullName evidence="8">ABC3 transporter permease C-terminal domain-containing protein</fullName>
    </recommendedName>
</protein>
<evidence type="ECO:0000256" key="4">
    <source>
        <dbReference type="ARBA" id="ARBA00022989"/>
    </source>
</evidence>
<dbReference type="EMBL" id="NIOJ01000037">
    <property type="protein sequence ID" value="PNT97408.1"/>
    <property type="molecule type" value="Genomic_DNA"/>
</dbReference>
<accession>A0A2K2FB18</accession>
<comment type="subcellular location">
    <subcellularLocation>
        <location evidence="1">Cell membrane</location>
        <topology evidence="1">Multi-pass membrane protein</topology>
    </subcellularLocation>
</comment>
<dbReference type="AlphaFoldDB" id="A0A2K2FB18"/>
<feature type="transmembrane region" description="Helical" evidence="7">
    <location>
        <begin position="20"/>
        <end position="37"/>
    </location>
</feature>
<keyword evidence="10" id="KW-1185">Reference proteome</keyword>
<reference evidence="9 10" key="1">
    <citation type="submission" date="2017-06" db="EMBL/GenBank/DDBJ databases">
        <title>Investigating the central metabolism of Clostridium thermosuccinogenes.</title>
        <authorList>
            <person name="Koendjbiharie J.G."/>
            <person name="van Kranenburg R."/>
        </authorList>
    </citation>
    <scope>NUCLEOTIDE SEQUENCE [LARGE SCALE GENOMIC DNA]</scope>
    <source>
        <strain evidence="9 10">DSM 5806</strain>
    </source>
</reference>
<dbReference type="OrthoDB" id="5137249at2"/>
<gene>
    <name evidence="9" type="ORF">CDQ84_13215</name>
</gene>
<proteinExistence type="predicted"/>
<feature type="transmembrane region" description="Helical" evidence="7">
    <location>
        <begin position="620"/>
        <end position="639"/>
    </location>
</feature>
<feature type="domain" description="ABC3 transporter permease C-terminal" evidence="8">
    <location>
        <begin position="991"/>
        <end position="1096"/>
    </location>
</feature>
<dbReference type="Pfam" id="PF02687">
    <property type="entry name" value="FtsX"/>
    <property type="match status" value="2"/>
</dbReference>
<dbReference type="GO" id="GO:0005886">
    <property type="term" value="C:plasma membrane"/>
    <property type="evidence" value="ECO:0007669"/>
    <property type="project" value="UniProtKB-SubCell"/>
</dbReference>
<keyword evidence="4 7" id="KW-1133">Transmembrane helix</keyword>
<keyword evidence="6" id="KW-0175">Coiled coil</keyword>
<dbReference type="Proteomes" id="UP000236151">
    <property type="component" value="Unassembled WGS sequence"/>
</dbReference>
<evidence type="ECO:0000313" key="10">
    <source>
        <dbReference type="Proteomes" id="UP000236151"/>
    </source>
</evidence>
<feature type="coiled-coil region" evidence="6">
    <location>
        <begin position="478"/>
        <end position="555"/>
    </location>
</feature>
<dbReference type="InterPro" id="IPR038766">
    <property type="entry name" value="Membrane_comp_ABC_pdt"/>
</dbReference>
<keyword evidence="3 7" id="KW-0812">Transmembrane</keyword>
<name>A0A2K2FB18_9CLOT</name>
<comment type="caution">
    <text evidence="9">The sequence shown here is derived from an EMBL/GenBank/DDBJ whole genome shotgun (WGS) entry which is preliminary data.</text>
</comment>
<keyword evidence="2" id="KW-1003">Cell membrane</keyword>
<dbReference type="PANTHER" id="PTHR30287:SF1">
    <property type="entry name" value="INNER MEMBRANE PROTEIN"/>
    <property type="match status" value="1"/>
</dbReference>
<evidence type="ECO:0000313" key="9">
    <source>
        <dbReference type="EMBL" id="PNT97408.1"/>
    </source>
</evidence>
<evidence type="ECO:0000256" key="3">
    <source>
        <dbReference type="ARBA" id="ARBA00022692"/>
    </source>
</evidence>
<dbReference type="InterPro" id="IPR003838">
    <property type="entry name" value="ABC3_permease_C"/>
</dbReference>
<feature type="transmembrane region" description="Helical" evidence="7">
    <location>
        <begin position="1079"/>
        <end position="1100"/>
    </location>
</feature>
<dbReference type="RefSeq" id="WP_103082206.1">
    <property type="nucleotide sequence ID" value="NZ_CP021850.1"/>
</dbReference>
<feature type="coiled-coil region" evidence="6">
    <location>
        <begin position="253"/>
        <end position="372"/>
    </location>
</feature>
<evidence type="ECO:0000256" key="5">
    <source>
        <dbReference type="ARBA" id="ARBA00023136"/>
    </source>
</evidence>
<feature type="domain" description="ABC3 transporter permease C-terminal" evidence="8">
    <location>
        <begin position="591"/>
        <end position="703"/>
    </location>
</feature>
<evidence type="ECO:0000256" key="6">
    <source>
        <dbReference type="SAM" id="Coils"/>
    </source>
</evidence>